<organism evidence="1 2">
    <name type="scientific">Armillaria borealis</name>
    <dbReference type="NCBI Taxonomy" id="47425"/>
    <lineage>
        <taxon>Eukaryota</taxon>
        <taxon>Fungi</taxon>
        <taxon>Dikarya</taxon>
        <taxon>Basidiomycota</taxon>
        <taxon>Agaricomycotina</taxon>
        <taxon>Agaricomycetes</taxon>
        <taxon>Agaricomycetidae</taxon>
        <taxon>Agaricales</taxon>
        <taxon>Marasmiineae</taxon>
        <taxon>Physalacriaceae</taxon>
        <taxon>Armillaria</taxon>
    </lineage>
</organism>
<reference evidence="1" key="1">
    <citation type="submission" date="2023-06" db="EMBL/GenBank/DDBJ databases">
        <authorList>
            <consortium name="Lawrence Berkeley National Laboratory"/>
            <person name="Ahrendt S."/>
            <person name="Sahu N."/>
            <person name="Indic B."/>
            <person name="Wong-Bajracharya J."/>
            <person name="Merenyi Z."/>
            <person name="Ke H.-M."/>
            <person name="Monk M."/>
            <person name="Kocsube S."/>
            <person name="Drula E."/>
            <person name="Lipzen A."/>
            <person name="Balint B."/>
            <person name="Henrissat B."/>
            <person name="Andreopoulos B."/>
            <person name="Martin F.M."/>
            <person name="Harder C.B."/>
            <person name="Rigling D."/>
            <person name="Ford K.L."/>
            <person name="Foster G.D."/>
            <person name="Pangilinan J."/>
            <person name="Papanicolaou A."/>
            <person name="Barry K."/>
            <person name="LaButti K."/>
            <person name="Viragh M."/>
            <person name="Koriabine M."/>
            <person name="Yan M."/>
            <person name="Riley R."/>
            <person name="Champramary S."/>
            <person name="Plett K.L."/>
            <person name="Tsai I.J."/>
            <person name="Slot J."/>
            <person name="Sipos G."/>
            <person name="Plett J."/>
            <person name="Nagy L.G."/>
            <person name="Grigoriev I.V."/>
        </authorList>
    </citation>
    <scope>NUCLEOTIDE SEQUENCE</scope>
    <source>
        <strain evidence="1">FPL87.14</strain>
    </source>
</reference>
<feature type="non-terminal residue" evidence="1">
    <location>
        <position position="121"/>
    </location>
</feature>
<dbReference type="EMBL" id="JAUEPT010000096">
    <property type="protein sequence ID" value="KAK0432298.1"/>
    <property type="molecule type" value="Genomic_DNA"/>
</dbReference>
<evidence type="ECO:0000313" key="2">
    <source>
        <dbReference type="Proteomes" id="UP001175226"/>
    </source>
</evidence>
<name>A0AA39J0M7_9AGAR</name>
<dbReference type="Proteomes" id="UP001175226">
    <property type="component" value="Unassembled WGS sequence"/>
</dbReference>
<dbReference type="InterPro" id="IPR036691">
    <property type="entry name" value="Endo/exonu/phosph_ase_sf"/>
</dbReference>
<protein>
    <submittedName>
        <fullName evidence="1">Uncharacterized protein</fullName>
    </submittedName>
</protein>
<comment type="caution">
    <text evidence="1">The sequence shown here is derived from an EMBL/GenBank/DDBJ whole genome shotgun (WGS) entry which is preliminary data.</text>
</comment>
<dbReference type="AlphaFoldDB" id="A0AA39J0M7"/>
<gene>
    <name evidence="1" type="ORF">EV421DRAFT_1719629</name>
</gene>
<accession>A0AA39J0M7</accession>
<dbReference type="SUPFAM" id="SSF56219">
    <property type="entry name" value="DNase I-like"/>
    <property type="match status" value="1"/>
</dbReference>
<sequence>MEIDPCDTLEGVLAVRGLLDKPILLLGDENCRTASLSSCEGVARVSMDGVVDVRGKWFRDLCEEYHLLILNGTKYDDDVPGVWSSFQHNGEAVVDYACASESLLPRLRRFCVVNRPTRSDH</sequence>
<keyword evidence="2" id="KW-1185">Reference proteome</keyword>
<dbReference type="Gene3D" id="3.60.10.10">
    <property type="entry name" value="Endonuclease/exonuclease/phosphatase"/>
    <property type="match status" value="1"/>
</dbReference>
<evidence type="ECO:0000313" key="1">
    <source>
        <dbReference type="EMBL" id="KAK0432298.1"/>
    </source>
</evidence>
<proteinExistence type="predicted"/>